<dbReference type="OMA" id="NHEDMGT"/>
<dbReference type="PANTHER" id="PTHR11474:SF76">
    <property type="entry name" value="SHKT DOMAIN-CONTAINING PROTEIN"/>
    <property type="match status" value="1"/>
</dbReference>
<dbReference type="PRINTS" id="PR00092">
    <property type="entry name" value="TYROSINASE"/>
</dbReference>
<reference evidence="11 12" key="1">
    <citation type="journal article" date="2012" name="Nat. Biotechnol.">
        <title>Draft genome sequence of pigeonpea (Cajanus cajan), an orphan legume crop of resource-poor farmers.</title>
        <authorList>
            <person name="Varshney R.K."/>
            <person name="Chen W."/>
            <person name="Li Y."/>
            <person name="Bharti A.K."/>
            <person name="Saxena R.K."/>
            <person name="Schlueter J.A."/>
            <person name="Donoghue M.T."/>
            <person name="Azam S."/>
            <person name="Fan G."/>
            <person name="Whaley A.M."/>
            <person name="Farmer A.D."/>
            <person name="Sheridan J."/>
            <person name="Iwata A."/>
            <person name="Tuteja R."/>
            <person name="Penmetsa R.V."/>
            <person name="Wu W."/>
            <person name="Upadhyaya H.D."/>
            <person name="Yang S.P."/>
            <person name="Shah T."/>
            <person name="Saxena K.B."/>
            <person name="Michael T."/>
            <person name="McCombie W.R."/>
            <person name="Yang B."/>
            <person name="Zhang G."/>
            <person name="Yang H."/>
            <person name="Wang J."/>
            <person name="Spillane C."/>
            <person name="Cook D.R."/>
            <person name="May G.D."/>
            <person name="Xu X."/>
            <person name="Jackson S.A."/>
        </authorList>
    </citation>
    <scope>NUCLEOTIDE SEQUENCE [LARGE SCALE GENOMIC DNA]</scope>
    <source>
        <strain evidence="12">cv. Asha</strain>
    </source>
</reference>
<dbReference type="InterPro" id="IPR022739">
    <property type="entry name" value="Polyphenol_oxidase_cen"/>
</dbReference>
<feature type="signal peptide" evidence="9">
    <location>
        <begin position="1"/>
        <end position="24"/>
    </location>
</feature>
<dbReference type="PANTHER" id="PTHR11474">
    <property type="entry name" value="TYROSINASE FAMILY MEMBER"/>
    <property type="match status" value="1"/>
</dbReference>
<evidence type="ECO:0000313" key="11">
    <source>
        <dbReference type="EMBL" id="KYP64362.1"/>
    </source>
</evidence>
<evidence type="ECO:0000313" key="12">
    <source>
        <dbReference type="Proteomes" id="UP000075243"/>
    </source>
</evidence>
<evidence type="ECO:0000256" key="4">
    <source>
        <dbReference type="ARBA" id="ARBA00022784"/>
    </source>
</evidence>
<dbReference type="Pfam" id="PF00264">
    <property type="entry name" value="Tyrosinase"/>
    <property type="match status" value="1"/>
</dbReference>
<evidence type="ECO:0000259" key="10">
    <source>
        <dbReference type="PROSITE" id="PS00498"/>
    </source>
</evidence>
<evidence type="ECO:0000256" key="5">
    <source>
        <dbReference type="ARBA" id="ARBA00023002"/>
    </source>
</evidence>
<evidence type="ECO:0000256" key="7">
    <source>
        <dbReference type="ARBA" id="ARBA00023157"/>
    </source>
</evidence>
<dbReference type="InterPro" id="IPR008922">
    <property type="entry name" value="Di-copper_centre_dom_sf"/>
</dbReference>
<evidence type="ECO:0000256" key="6">
    <source>
        <dbReference type="ARBA" id="ARBA00023008"/>
    </source>
</evidence>
<evidence type="ECO:0000256" key="8">
    <source>
        <dbReference type="SAM" id="Phobius"/>
    </source>
</evidence>
<dbReference type="InterPro" id="IPR002227">
    <property type="entry name" value="Tyrosinase_Cu-bd"/>
</dbReference>
<dbReference type="GO" id="GO:0046872">
    <property type="term" value="F:metal ion binding"/>
    <property type="evidence" value="ECO:0007669"/>
    <property type="project" value="UniProtKB-KW"/>
</dbReference>
<dbReference type="Proteomes" id="UP000075243">
    <property type="component" value="Chromosome 7"/>
</dbReference>
<keyword evidence="7" id="KW-1015">Disulfide bond</keyword>
<proteinExistence type="inferred from homology"/>
<dbReference type="PROSITE" id="PS00498">
    <property type="entry name" value="TYROSINASE_2"/>
    <property type="match status" value="1"/>
</dbReference>
<evidence type="ECO:0000256" key="1">
    <source>
        <dbReference type="ARBA" id="ARBA00001973"/>
    </source>
</evidence>
<keyword evidence="5" id="KW-0560">Oxidoreductase</keyword>
<dbReference type="AlphaFoldDB" id="A0A151TBD1"/>
<keyword evidence="12" id="KW-1185">Reference proteome</keyword>
<keyword evidence="3" id="KW-0479">Metal-binding</keyword>
<feature type="chain" id="PRO_5007588987" description="Tyrosinase copper-binding domain-containing protein" evidence="9">
    <location>
        <begin position="25"/>
        <end position="611"/>
    </location>
</feature>
<name>A0A151TBD1_CAJCA</name>
<keyword evidence="8" id="KW-0812">Transmembrane</keyword>
<organism evidence="11 12">
    <name type="scientific">Cajanus cajan</name>
    <name type="common">Pigeon pea</name>
    <name type="synonym">Cajanus indicus</name>
    <dbReference type="NCBI Taxonomy" id="3821"/>
    <lineage>
        <taxon>Eukaryota</taxon>
        <taxon>Viridiplantae</taxon>
        <taxon>Streptophyta</taxon>
        <taxon>Embryophyta</taxon>
        <taxon>Tracheophyta</taxon>
        <taxon>Spermatophyta</taxon>
        <taxon>Magnoliopsida</taxon>
        <taxon>eudicotyledons</taxon>
        <taxon>Gunneridae</taxon>
        <taxon>Pentapetalae</taxon>
        <taxon>rosids</taxon>
        <taxon>fabids</taxon>
        <taxon>Fabales</taxon>
        <taxon>Fabaceae</taxon>
        <taxon>Papilionoideae</taxon>
        <taxon>50 kb inversion clade</taxon>
        <taxon>NPAAA clade</taxon>
        <taxon>indigoferoid/millettioid clade</taxon>
        <taxon>Phaseoleae</taxon>
        <taxon>Cajanus</taxon>
    </lineage>
</organism>
<keyword evidence="8" id="KW-0472">Membrane</keyword>
<dbReference type="InterPro" id="IPR050316">
    <property type="entry name" value="Tyrosinase/Hemocyanin"/>
</dbReference>
<keyword evidence="6" id="KW-0186">Copper</keyword>
<evidence type="ECO:0000256" key="3">
    <source>
        <dbReference type="ARBA" id="ARBA00022723"/>
    </source>
</evidence>
<keyword evidence="9" id="KW-0732">Signal</keyword>
<comment type="similarity">
    <text evidence="2">Belongs to the tyrosinase family.</text>
</comment>
<feature type="transmembrane region" description="Helical" evidence="8">
    <location>
        <begin position="581"/>
        <end position="600"/>
    </location>
</feature>
<dbReference type="SUPFAM" id="SSF48056">
    <property type="entry name" value="Di-copper centre-containing domain"/>
    <property type="match status" value="1"/>
</dbReference>
<gene>
    <name evidence="11" type="ORF">KK1_018958</name>
</gene>
<dbReference type="Pfam" id="PF12143">
    <property type="entry name" value="PPO1_KFDV"/>
    <property type="match status" value="1"/>
</dbReference>
<dbReference type="Gene3D" id="1.10.1280.10">
    <property type="entry name" value="Di-copper center containing domain from catechol oxidase"/>
    <property type="match status" value="1"/>
</dbReference>
<accession>A0A151TBD1</accession>
<feature type="domain" description="Tyrosinase copper-binding" evidence="10">
    <location>
        <begin position="350"/>
        <end position="361"/>
    </location>
</feature>
<evidence type="ECO:0000256" key="2">
    <source>
        <dbReference type="ARBA" id="ARBA00009928"/>
    </source>
</evidence>
<dbReference type="PROSITE" id="PS00210">
    <property type="entry name" value="HEMOCYANIN_2"/>
    <property type="match status" value="1"/>
</dbReference>
<dbReference type="STRING" id="3821.A0A151TBD1"/>
<keyword evidence="8" id="KW-1133">Transmembrane helix</keyword>
<dbReference type="EMBL" id="CM003609">
    <property type="protein sequence ID" value="KYP64362.1"/>
    <property type="molecule type" value="Genomic_DNA"/>
</dbReference>
<protein>
    <recommendedName>
        <fullName evidence="10">Tyrosinase copper-binding domain-containing protein</fullName>
    </recommendedName>
</protein>
<dbReference type="Gramene" id="C.cajan_18419.t">
    <property type="protein sequence ID" value="C.cajan_18419.t"/>
    <property type="gene ID" value="C.cajan_18419"/>
</dbReference>
<dbReference type="InterPro" id="IPR013788">
    <property type="entry name" value="Hemocyanin/hexamerin"/>
</dbReference>
<dbReference type="InterPro" id="IPR022740">
    <property type="entry name" value="Polyphenol_oxidase_C"/>
</dbReference>
<comment type="cofactor">
    <cofactor evidence="1">
        <name>Cu(2+)</name>
        <dbReference type="ChEBI" id="CHEBI:29036"/>
    </cofactor>
</comment>
<evidence type="ECO:0000256" key="9">
    <source>
        <dbReference type="SAM" id="SignalP"/>
    </source>
</evidence>
<sequence length="611" mass="70673">MSTPSRFVTLFFVLIVLLIPLVSFLNNDFSIFPLKTISHLFNGKPNHSNATITYNGAQKEKPRPWRKAFMGFKDINNDQYSRAISPNISKCFPVELPPNPVTSTNCCPREISTSKFIDFNDFASPNSTLRVRKPAHLVDEEYIAKLEKGIALMKALPHDDPRNFIQQAIVLIATERITFPIPYQDTPIDIHGSWLFFPFHRWYIYFFERILSNLMGDPNFALPFWNWDTPEGMQMPPCFTNPNSSLYHELRNDNHLPPQVVDLFYGSTHSDDATPSHKQVLYNLVTMYKQMVLASTKELFMRSPFRLGDQPRPGIGSVEAAPHNTVHTWVGGADTPNHEDMGTFYTAARDPVFYAHHANMDRMWTLWKSLGGEERKDYSDDRDWLDSEFFFYDENANLVRVKVRDCVDTTKLGYVFQDVDLPWLRTPPTSRKSKLLRKGSRYSKTREFPLVLDSIASVIVKRPRRVRSEEEKEQEEEVLVIEGIEFGSERGVKFDVHVDDDEEKLSGPDETEFVGSFVSVPHAHRHRVSTSYKIGMSKVLESLEAEEDDHVLVTLVPKDGKGASPYKASKLSLFQNSKPSFFFFFSLQITLLASFFFYSFKLYKYYWWFRV</sequence>
<dbReference type="GO" id="GO:0004097">
    <property type="term" value="F:catechol oxidase activity"/>
    <property type="evidence" value="ECO:0007669"/>
    <property type="project" value="InterPro"/>
</dbReference>
<dbReference type="Pfam" id="PF12142">
    <property type="entry name" value="PPO1_DWL"/>
    <property type="match status" value="1"/>
</dbReference>
<keyword evidence="4" id="KW-0883">Thioether bond</keyword>